<comment type="caution">
    <text evidence="2">The sequence shown here is derived from an EMBL/GenBank/DDBJ whole genome shotgun (WGS) entry which is preliminary data.</text>
</comment>
<protein>
    <submittedName>
        <fullName evidence="2">GNAT family N-acetyltransferase</fullName>
    </submittedName>
</protein>
<dbReference type="CDD" id="cd04301">
    <property type="entry name" value="NAT_SF"/>
    <property type="match status" value="1"/>
</dbReference>
<sequence>MQIKYSEDKDQQARDVAEVFKNSGIKRPYEDIHRIQRMIDQSDVLITAWAEGRMVGVARGLTDYAYCCYLSDLAVDKKYQKHGIGKELIARVQHAIGEECSLVLLSAPGAVDYYPRVGFTKSDKAYVIPRKK</sequence>
<evidence type="ECO:0000313" key="3">
    <source>
        <dbReference type="Proteomes" id="UP000565468"/>
    </source>
</evidence>
<gene>
    <name evidence="2" type="ORF">HII30_12320</name>
</gene>
<evidence type="ECO:0000259" key="1">
    <source>
        <dbReference type="PROSITE" id="PS51186"/>
    </source>
</evidence>
<dbReference type="AlphaFoldDB" id="A0A848M5Y5"/>
<dbReference type="RefSeq" id="WP_169505396.1">
    <property type="nucleotide sequence ID" value="NZ_JABBPN010000010.1"/>
</dbReference>
<dbReference type="Proteomes" id="UP000565468">
    <property type="component" value="Unassembled WGS sequence"/>
</dbReference>
<dbReference type="InterPro" id="IPR000182">
    <property type="entry name" value="GNAT_dom"/>
</dbReference>
<proteinExistence type="predicted"/>
<evidence type="ECO:0000313" key="2">
    <source>
        <dbReference type="EMBL" id="NMO96558.1"/>
    </source>
</evidence>
<feature type="domain" description="N-acetyltransferase" evidence="1">
    <location>
        <begin position="3"/>
        <end position="132"/>
    </location>
</feature>
<dbReference type="Pfam" id="PF13673">
    <property type="entry name" value="Acetyltransf_10"/>
    <property type="match status" value="1"/>
</dbReference>
<dbReference type="InterPro" id="IPR016181">
    <property type="entry name" value="Acyl_CoA_acyltransferase"/>
</dbReference>
<organism evidence="2 3">
    <name type="scientific">Paenibacillus lemnae</name>
    <dbReference type="NCBI Taxonomy" id="1330551"/>
    <lineage>
        <taxon>Bacteria</taxon>
        <taxon>Bacillati</taxon>
        <taxon>Bacillota</taxon>
        <taxon>Bacilli</taxon>
        <taxon>Bacillales</taxon>
        <taxon>Paenibacillaceae</taxon>
        <taxon>Paenibacillus</taxon>
    </lineage>
</organism>
<reference evidence="2 3" key="1">
    <citation type="submission" date="2020-04" db="EMBL/GenBank/DDBJ databases">
        <title>Paenibacillus algicola sp. nov., a novel marine bacterium producing alginate lyase.</title>
        <authorList>
            <person name="Huang H."/>
        </authorList>
    </citation>
    <scope>NUCLEOTIDE SEQUENCE [LARGE SCALE GENOMIC DNA]</scope>
    <source>
        <strain evidence="2 3">L7-75</strain>
    </source>
</reference>
<dbReference type="SUPFAM" id="SSF55729">
    <property type="entry name" value="Acyl-CoA N-acyltransferases (Nat)"/>
    <property type="match status" value="1"/>
</dbReference>
<name>A0A848M5Y5_PAELE</name>
<dbReference type="InterPro" id="IPR053144">
    <property type="entry name" value="Acetyltransferase_Butenolide"/>
</dbReference>
<dbReference type="GO" id="GO:0016747">
    <property type="term" value="F:acyltransferase activity, transferring groups other than amino-acyl groups"/>
    <property type="evidence" value="ECO:0007669"/>
    <property type="project" value="InterPro"/>
</dbReference>
<keyword evidence="2" id="KW-0808">Transferase</keyword>
<dbReference type="EMBL" id="JABBPN010000010">
    <property type="protein sequence ID" value="NMO96558.1"/>
    <property type="molecule type" value="Genomic_DNA"/>
</dbReference>
<dbReference type="PANTHER" id="PTHR43233">
    <property type="entry name" value="FAMILY N-ACETYLTRANSFERASE, PUTATIVE (AFU_ORTHOLOGUE AFUA_6G03350)-RELATED"/>
    <property type="match status" value="1"/>
</dbReference>
<dbReference type="Gene3D" id="3.40.630.30">
    <property type="match status" value="1"/>
</dbReference>
<accession>A0A848M5Y5</accession>
<dbReference type="PROSITE" id="PS51186">
    <property type="entry name" value="GNAT"/>
    <property type="match status" value="1"/>
</dbReference>
<dbReference type="PANTHER" id="PTHR43233:SF1">
    <property type="entry name" value="FAMILY N-ACETYLTRANSFERASE, PUTATIVE (AFU_ORTHOLOGUE AFUA_6G03350)-RELATED"/>
    <property type="match status" value="1"/>
</dbReference>
<keyword evidence="3" id="KW-1185">Reference proteome</keyword>